<sequence length="176" mass="19278">RRCSLCAGTFVRSLELALSQFCERKCEEWNHGVQEKEGAAAASVPLGPRGSCLCTAACCISKPTWHEAPWRAALALAAPDPRLESFLDHTDLRAPGPRPHVDLLTGLRFGSQMPHFSLDPSLCLVLLGCYTLLWTPPHPTPFCQPADPRLPRKWQQSLLECGAVAVLPLALCWAGR</sequence>
<reference evidence="1 2" key="1">
    <citation type="journal article" date="2019" name="Mol. Ecol. Resour.">
        <title>Improving Illumina assemblies with Hi-C and long reads: an example with the North African dromedary.</title>
        <authorList>
            <person name="Elbers J.P."/>
            <person name="Rogers M.F."/>
            <person name="Perelman P.L."/>
            <person name="Proskuryakova A.A."/>
            <person name="Serdyukova N.A."/>
            <person name="Johnson W.E."/>
            <person name="Horin P."/>
            <person name="Corander J."/>
            <person name="Murphy D."/>
            <person name="Burger P.A."/>
        </authorList>
    </citation>
    <scope>NUCLEOTIDE SEQUENCE [LARGE SCALE GENOMIC DNA]</scope>
    <source>
        <strain evidence="1">Drom800</strain>
        <tissue evidence="1">Blood</tissue>
    </source>
</reference>
<organism evidence="1 2">
    <name type="scientific">Camelus dromedarius</name>
    <name type="common">Dromedary</name>
    <name type="synonym">Arabian camel</name>
    <dbReference type="NCBI Taxonomy" id="9838"/>
    <lineage>
        <taxon>Eukaryota</taxon>
        <taxon>Metazoa</taxon>
        <taxon>Chordata</taxon>
        <taxon>Craniata</taxon>
        <taxon>Vertebrata</taxon>
        <taxon>Euteleostomi</taxon>
        <taxon>Mammalia</taxon>
        <taxon>Eutheria</taxon>
        <taxon>Laurasiatheria</taxon>
        <taxon>Artiodactyla</taxon>
        <taxon>Tylopoda</taxon>
        <taxon>Camelidae</taxon>
        <taxon>Camelus</taxon>
    </lineage>
</organism>
<accession>A0A5N4CDT7</accession>
<dbReference type="Proteomes" id="UP000299084">
    <property type="component" value="Unassembled WGS sequence"/>
</dbReference>
<evidence type="ECO:0000313" key="1">
    <source>
        <dbReference type="EMBL" id="KAB1257092.1"/>
    </source>
</evidence>
<evidence type="ECO:0000313" key="2">
    <source>
        <dbReference type="Proteomes" id="UP000299084"/>
    </source>
</evidence>
<keyword evidence="2" id="KW-1185">Reference proteome</keyword>
<dbReference type="EMBL" id="JWIN03000027">
    <property type="protein sequence ID" value="KAB1257092.1"/>
    <property type="molecule type" value="Genomic_DNA"/>
</dbReference>
<proteinExistence type="predicted"/>
<name>A0A5N4CDT7_CAMDR</name>
<feature type="non-terminal residue" evidence="1">
    <location>
        <position position="1"/>
    </location>
</feature>
<dbReference type="AlphaFoldDB" id="A0A5N4CDT7"/>
<gene>
    <name evidence="1" type="ORF">Cadr_000026194</name>
</gene>
<comment type="caution">
    <text evidence="1">The sequence shown here is derived from an EMBL/GenBank/DDBJ whole genome shotgun (WGS) entry which is preliminary data.</text>
</comment>
<protein>
    <submittedName>
        <fullName evidence="1">Uncharacterized protein</fullName>
    </submittedName>
</protein>